<evidence type="ECO:0000313" key="2">
    <source>
        <dbReference type="EMBL" id="KIL47246.1"/>
    </source>
</evidence>
<feature type="transmembrane region" description="Helical" evidence="1">
    <location>
        <begin position="48"/>
        <end position="69"/>
    </location>
</feature>
<dbReference type="Proteomes" id="UP000031938">
    <property type="component" value="Unassembled WGS sequence"/>
</dbReference>
<comment type="caution">
    <text evidence="2">The sequence shown here is derived from an EMBL/GenBank/DDBJ whole genome shotgun (WGS) entry which is preliminary data.</text>
</comment>
<proteinExistence type="predicted"/>
<evidence type="ECO:0000256" key="1">
    <source>
        <dbReference type="SAM" id="Phobius"/>
    </source>
</evidence>
<reference evidence="2 3" key="1">
    <citation type="submission" date="2015-01" db="EMBL/GenBank/DDBJ databases">
        <title>Genome sequencing of Jeotgalibacillus soli.</title>
        <authorList>
            <person name="Goh K.M."/>
            <person name="Chan K.-G."/>
            <person name="Yaakop A.S."/>
            <person name="Ee R."/>
            <person name="Gan H.M."/>
            <person name="Chan C.S."/>
        </authorList>
    </citation>
    <scope>NUCLEOTIDE SEQUENCE [LARGE SCALE GENOMIC DNA]</scope>
    <source>
        <strain evidence="2 3">P9</strain>
    </source>
</reference>
<gene>
    <name evidence="2" type="ORF">KP78_18190</name>
</gene>
<accession>A0A0C2VS26</accession>
<dbReference type="EMBL" id="JXRP01000014">
    <property type="protein sequence ID" value="KIL47246.1"/>
    <property type="molecule type" value="Genomic_DNA"/>
</dbReference>
<sequence>MGLIGVICFILFVILLPKSNHFTPKPFSITGAHQELISQLKSTVVRQAYYMAGITFFVFMGDLQLCSLLPSR</sequence>
<keyword evidence="1" id="KW-0472">Membrane</keyword>
<evidence type="ECO:0000313" key="3">
    <source>
        <dbReference type="Proteomes" id="UP000031938"/>
    </source>
</evidence>
<name>A0A0C2VS26_9BACL</name>
<dbReference type="PATRIC" id="fig|889306.3.peg.1833"/>
<dbReference type="AlphaFoldDB" id="A0A0C2VS26"/>
<keyword evidence="1" id="KW-1133">Transmembrane helix</keyword>
<keyword evidence="3" id="KW-1185">Reference proteome</keyword>
<protein>
    <submittedName>
        <fullName evidence="2">Uncharacterized protein</fullName>
    </submittedName>
</protein>
<dbReference type="STRING" id="889306.KP78_18190"/>
<organism evidence="2 3">
    <name type="scientific">Jeotgalibacillus soli</name>
    <dbReference type="NCBI Taxonomy" id="889306"/>
    <lineage>
        <taxon>Bacteria</taxon>
        <taxon>Bacillati</taxon>
        <taxon>Bacillota</taxon>
        <taxon>Bacilli</taxon>
        <taxon>Bacillales</taxon>
        <taxon>Caryophanaceae</taxon>
        <taxon>Jeotgalibacillus</taxon>
    </lineage>
</organism>
<keyword evidence="1" id="KW-0812">Transmembrane</keyword>